<dbReference type="InterPro" id="IPR001647">
    <property type="entry name" value="HTH_TetR"/>
</dbReference>
<keyword evidence="2" id="KW-0805">Transcription regulation</keyword>
<keyword evidence="8" id="KW-1185">Reference proteome</keyword>
<dbReference type="InterPro" id="IPR009057">
    <property type="entry name" value="Homeodomain-like_sf"/>
</dbReference>
<evidence type="ECO:0000256" key="5">
    <source>
        <dbReference type="PROSITE-ProRule" id="PRU00335"/>
    </source>
</evidence>
<dbReference type="InterPro" id="IPR050109">
    <property type="entry name" value="HTH-type_TetR-like_transc_reg"/>
</dbReference>
<protein>
    <submittedName>
        <fullName evidence="7">TetR family transcriptional regulator KstR2</fullName>
    </submittedName>
</protein>
<dbReference type="PROSITE" id="PS50977">
    <property type="entry name" value="HTH_TETR_2"/>
    <property type="match status" value="1"/>
</dbReference>
<keyword evidence="4" id="KW-0804">Transcription</keyword>
<organism evidence="7 8">
    <name type="scientific">Catenulispora subtropica</name>
    <dbReference type="NCBI Taxonomy" id="450798"/>
    <lineage>
        <taxon>Bacteria</taxon>
        <taxon>Bacillati</taxon>
        <taxon>Actinomycetota</taxon>
        <taxon>Actinomycetes</taxon>
        <taxon>Catenulisporales</taxon>
        <taxon>Catenulisporaceae</taxon>
        <taxon>Catenulispora</taxon>
    </lineage>
</organism>
<evidence type="ECO:0000256" key="2">
    <source>
        <dbReference type="ARBA" id="ARBA00023015"/>
    </source>
</evidence>
<keyword evidence="3 5" id="KW-0238">DNA-binding</keyword>
<dbReference type="PANTHER" id="PTHR30055">
    <property type="entry name" value="HTH-TYPE TRANSCRIPTIONAL REGULATOR RUTR"/>
    <property type="match status" value="1"/>
</dbReference>
<dbReference type="SUPFAM" id="SSF46689">
    <property type="entry name" value="Homeodomain-like"/>
    <property type="match status" value="1"/>
</dbReference>
<reference evidence="8" key="1">
    <citation type="journal article" date="2019" name="Int. J. Syst. Evol. Microbiol.">
        <title>The Global Catalogue of Microorganisms (GCM) 10K type strain sequencing project: providing services to taxonomists for standard genome sequencing and annotation.</title>
        <authorList>
            <consortium name="The Broad Institute Genomics Platform"/>
            <consortium name="The Broad Institute Genome Sequencing Center for Infectious Disease"/>
            <person name="Wu L."/>
            <person name="Ma J."/>
        </authorList>
    </citation>
    <scope>NUCLEOTIDE SEQUENCE [LARGE SCALE GENOMIC DNA]</scope>
    <source>
        <strain evidence="8">JCM 16013</strain>
    </source>
</reference>
<feature type="domain" description="HTH tetR-type" evidence="6">
    <location>
        <begin position="12"/>
        <end position="72"/>
    </location>
</feature>
<dbReference type="InterPro" id="IPR041490">
    <property type="entry name" value="KstR2_TetR_C"/>
</dbReference>
<sequence length="202" mass="23133">MPKTNPPAPPHRDRRAELLSLAAGLFAERGYKNTTVRDIADAAGILSGSLYHHFDSKETMADEILRTFLDDLFRDYRAIVERESDPRRAFEQLVHASFRAIDRNHSAIALYQNEAKQLRQSPRFAYLDETDREFRDIWLGTLEKGIASGAFRADLDAMMAYRFVRDTVWVAVRWYVPGGKLTAEAVSAQYLSMILEGFQSRE</sequence>
<dbReference type="Pfam" id="PF00440">
    <property type="entry name" value="TetR_N"/>
    <property type="match status" value="1"/>
</dbReference>
<gene>
    <name evidence="7" type="primary">kstR2</name>
    <name evidence="7" type="ORF">GCM10009838_48600</name>
</gene>
<dbReference type="Proteomes" id="UP001499854">
    <property type="component" value="Unassembled WGS sequence"/>
</dbReference>
<name>A0ABP5DNK7_9ACTN</name>
<proteinExistence type="predicted"/>
<evidence type="ECO:0000256" key="3">
    <source>
        <dbReference type="ARBA" id="ARBA00023125"/>
    </source>
</evidence>
<evidence type="ECO:0000259" key="6">
    <source>
        <dbReference type="PROSITE" id="PS50977"/>
    </source>
</evidence>
<dbReference type="Gene3D" id="1.10.10.60">
    <property type="entry name" value="Homeodomain-like"/>
    <property type="match status" value="1"/>
</dbReference>
<feature type="DNA-binding region" description="H-T-H motif" evidence="5">
    <location>
        <begin position="35"/>
        <end position="54"/>
    </location>
</feature>
<dbReference type="PRINTS" id="PR00455">
    <property type="entry name" value="HTHTETR"/>
</dbReference>
<dbReference type="SUPFAM" id="SSF48498">
    <property type="entry name" value="Tetracyclin repressor-like, C-terminal domain"/>
    <property type="match status" value="1"/>
</dbReference>
<evidence type="ECO:0000313" key="8">
    <source>
        <dbReference type="Proteomes" id="UP001499854"/>
    </source>
</evidence>
<dbReference type="Gene3D" id="1.10.357.10">
    <property type="entry name" value="Tetracycline Repressor, domain 2"/>
    <property type="match status" value="1"/>
</dbReference>
<comment type="caution">
    <text evidence="7">The sequence shown here is derived from an EMBL/GenBank/DDBJ whole genome shotgun (WGS) entry which is preliminary data.</text>
</comment>
<accession>A0ABP5DNK7</accession>
<dbReference type="PANTHER" id="PTHR30055:SF175">
    <property type="entry name" value="HTH-TYPE TRANSCRIPTIONAL REPRESSOR KSTR2"/>
    <property type="match status" value="1"/>
</dbReference>
<evidence type="ECO:0000256" key="1">
    <source>
        <dbReference type="ARBA" id="ARBA00022491"/>
    </source>
</evidence>
<dbReference type="RefSeq" id="WP_344659401.1">
    <property type="nucleotide sequence ID" value="NZ_BAAAQM010000028.1"/>
</dbReference>
<keyword evidence="1" id="KW-0678">Repressor</keyword>
<dbReference type="InterPro" id="IPR036271">
    <property type="entry name" value="Tet_transcr_reg_TetR-rel_C_sf"/>
</dbReference>
<dbReference type="Pfam" id="PF17932">
    <property type="entry name" value="TetR_C_24"/>
    <property type="match status" value="1"/>
</dbReference>
<dbReference type="EMBL" id="BAAAQM010000028">
    <property type="protein sequence ID" value="GAA1981590.1"/>
    <property type="molecule type" value="Genomic_DNA"/>
</dbReference>
<evidence type="ECO:0000256" key="4">
    <source>
        <dbReference type="ARBA" id="ARBA00023163"/>
    </source>
</evidence>
<evidence type="ECO:0000313" key="7">
    <source>
        <dbReference type="EMBL" id="GAA1981590.1"/>
    </source>
</evidence>